<dbReference type="CDD" id="cd06464">
    <property type="entry name" value="ACD_sHsps-like"/>
    <property type="match status" value="1"/>
</dbReference>
<name>A0A1R0IUM2_SULTH</name>
<dbReference type="EMBL" id="PXYX01000021">
    <property type="protein sequence ID" value="PSR26559.1"/>
    <property type="molecule type" value="Genomic_DNA"/>
</dbReference>
<evidence type="ECO:0000313" key="6">
    <source>
        <dbReference type="Proteomes" id="UP000242705"/>
    </source>
</evidence>
<comment type="similarity">
    <text evidence="2 3">Belongs to the small heat shock protein (HSP20) family.</text>
</comment>
<proteinExistence type="inferred from homology"/>
<feature type="domain" description="SHSP" evidence="4">
    <location>
        <begin position="12"/>
        <end position="124"/>
    </location>
</feature>
<dbReference type="RefSeq" id="WP_076005951.1">
    <property type="nucleotide sequence ID" value="NZ_MDZD01000003.1"/>
</dbReference>
<organism evidence="5 6">
    <name type="scientific">Sulfobacillus thermosulfidooxidans</name>
    <dbReference type="NCBI Taxonomy" id="28034"/>
    <lineage>
        <taxon>Bacteria</taxon>
        <taxon>Bacillati</taxon>
        <taxon>Bacillota</taxon>
        <taxon>Clostridia</taxon>
        <taxon>Eubacteriales</taxon>
        <taxon>Clostridiales Family XVII. Incertae Sedis</taxon>
        <taxon>Sulfobacillus</taxon>
    </lineage>
</organism>
<dbReference type="Pfam" id="PF00011">
    <property type="entry name" value="HSP20"/>
    <property type="match status" value="1"/>
</dbReference>
<protein>
    <submittedName>
        <fullName evidence="5">Hsp20/alpha crystallin family protein</fullName>
    </submittedName>
</protein>
<dbReference type="Gene3D" id="2.60.40.790">
    <property type="match status" value="1"/>
</dbReference>
<evidence type="ECO:0000256" key="1">
    <source>
        <dbReference type="ARBA" id="ARBA00023016"/>
    </source>
</evidence>
<reference evidence="5 6" key="1">
    <citation type="journal article" date="2014" name="BMC Genomics">
        <title>Comparison of environmental and isolate Sulfobacillus genomes reveals diverse carbon, sulfur, nitrogen, and hydrogen metabolisms.</title>
        <authorList>
            <person name="Justice N.B."/>
            <person name="Norman A."/>
            <person name="Brown C.T."/>
            <person name="Singh A."/>
            <person name="Thomas B.C."/>
            <person name="Banfield J.F."/>
        </authorList>
    </citation>
    <scope>NUCLEOTIDE SEQUENCE [LARGE SCALE GENOMIC DNA]</scope>
    <source>
        <strain evidence="5">AMDSBA5</strain>
    </source>
</reference>
<evidence type="ECO:0000259" key="4">
    <source>
        <dbReference type="PROSITE" id="PS01031"/>
    </source>
</evidence>
<sequence>MMTMWDELFRPLEQIDFVPATNIVKKDDEFAVVLAVPGYTEEQLSLSIDENVLEIRAQGMAPSENEVYLRREIRQLPFRYRVELPERAQVDNISAELKAGLLTIRIPLQPKKVIPVKILGNDATKSIEA</sequence>
<dbReference type="AlphaFoldDB" id="A0A1R0IUM2"/>
<dbReference type="InterPro" id="IPR002068">
    <property type="entry name" value="A-crystallin/Hsp20_dom"/>
</dbReference>
<dbReference type="InterPro" id="IPR008978">
    <property type="entry name" value="HSP20-like_chaperone"/>
</dbReference>
<accession>A0A1R0IUM2</accession>
<dbReference type="SUPFAM" id="SSF49764">
    <property type="entry name" value="HSP20-like chaperones"/>
    <property type="match status" value="1"/>
</dbReference>
<dbReference type="PROSITE" id="PS01031">
    <property type="entry name" value="SHSP"/>
    <property type="match status" value="1"/>
</dbReference>
<keyword evidence="1" id="KW-0346">Stress response</keyword>
<evidence type="ECO:0000256" key="3">
    <source>
        <dbReference type="RuleBase" id="RU003616"/>
    </source>
</evidence>
<dbReference type="PANTHER" id="PTHR46733">
    <property type="entry name" value="26.5 KDA HEAT SHOCK PROTEIN, MITOCHONDRIAL"/>
    <property type="match status" value="1"/>
</dbReference>
<evidence type="ECO:0000313" key="5">
    <source>
        <dbReference type="EMBL" id="PSR26559.1"/>
    </source>
</evidence>
<dbReference type="InterPro" id="IPR044587">
    <property type="entry name" value="HSP21-like"/>
</dbReference>
<dbReference type="Proteomes" id="UP000242705">
    <property type="component" value="Unassembled WGS sequence"/>
</dbReference>
<gene>
    <name evidence="5" type="ORF">C7B47_10350</name>
</gene>
<evidence type="ECO:0000256" key="2">
    <source>
        <dbReference type="PROSITE-ProRule" id="PRU00285"/>
    </source>
</evidence>
<dbReference type="PANTHER" id="PTHR46733:SF4">
    <property type="entry name" value="HEAT SHOCK PROTEIN 21, CHLOROPLASTIC"/>
    <property type="match status" value="1"/>
</dbReference>
<comment type="caution">
    <text evidence="5">The sequence shown here is derived from an EMBL/GenBank/DDBJ whole genome shotgun (WGS) entry which is preliminary data.</text>
</comment>
<dbReference type="GO" id="GO:0009408">
    <property type="term" value="P:response to heat"/>
    <property type="evidence" value="ECO:0007669"/>
    <property type="project" value="InterPro"/>
</dbReference>